<accession>A0A2U2MZY0</accession>
<comment type="caution">
    <text evidence="3">The sequence shown here is derived from an EMBL/GenBank/DDBJ whole genome shotgun (WGS) entry which is preliminary data.</text>
</comment>
<dbReference type="InterPro" id="IPR018720">
    <property type="entry name" value="DUF2249"/>
</dbReference>
<feature type="compositionally biased region" description="Low complexity" evidence="1">
    <location>
        <begin position="1"/>
        <end position="15"/>
    </location>
</feature>
<dbReference type="Proteomes" id="UP000245474">
    <property type="component" value="Unassembled WGS sequence"/>
</dbReference>
<evidence type="ECO:0000313" key="4">
    <source>
        <dbReference type="Proteomes" id="UP000245474"/>
    </source>
</evidence>
<organism evidence="3 4">
    <name type="scientific">Sediminicurvatus halobius</name>
    <dbReference type="NCBI Taxonomy" id="2182432"/>
    <lineage>
        <taxon>Bacteria</taxon>
        <taxon>Pseudomonadati</taxon>
        <taxon>Pseudomonadota</taxon>
        <taxon>Gammaproteobacteria</taxon>
        <taxon>Chromatiales</taxon>
        <taxon>Ectothiorhodospiraceae</taxon>
        <taxon>Sediminicurvatus</taxon>
    </lineage>
</organism>
<evidence type="ECO:0000313" key="3">
    <source>
        <dbReference type="EMBL" id="PWG62353.1"/>
    </source>
</evidence>
<dbReference type="EMBL" id="QFFI01000020">
    <property type="protein sequence ID" value="PWG62353.1"/>
    <property type="molecule type" value="Genomic_DNA"/>
</dbReference>
<sequence>MQAARMAHCAAAPAASRPPMPEIPPDSSSARRHYPGGTIDLRLFDPRERLGLLHMTLEALRPGEDLLVVFGEAPARLPAHLEARYPGRFQWLPVAEGPPVWEVCIRPLGEP</sequence>
<gene>
    <name evidence="3" type="ORF">DEM34_12840</name>
</gene>
<keyword evidence="4" id="KW-1185">Reference proteome</keyword>
<feature type="region of interest" description="Disordered" evidence="1">
    <location>
        <begin position="1"/>
        <end position="34"/>
    </location>
</feature>
<proteinExistence type="predicted"/>
<protein>
    <recommendedName>
        <fullName evidence="2">DUF2249 domain-containing protein</fullName>
    </recommendedName>
</protein>
<dbReference type="Pfam" id="PF10006">
    <property type="entry name" value="DUF2249"/>
    <property type="match status" value="1"/>
</dbReference>
<name>A0A2U2MZY0_9GAMM</name>
<evidence type="ECO:0000256" key="1">
    <source>
        <dbReference type="SAM" id="MobiDB-lite"/>
    </source>
</evidence>
<evidence type="ECO:0000259" key="2">
    <source>
        <dbReference type="Pfam" id="PF10006"/>
    </source>
</evidence>
<dbReference type="AlphaFoldDB" id="A0A2U2MZY0"/>
<feature type="domain" description="DUF2249" evidence="2">
    <location>
        <begin position="38"/>
        <end position="106"/>
    </location>
</feature>
<reference evidence="3 4" key="1">
    <citation type="submission" date="2018-05" db="EMBL/GenBank/DDBJ databases">
        <title>Spiribacter halobius sp. nov., a moderately halophilic bacterium isolated from marine solar saltern.</title>
        <authorList>
            <person name="Zheng W.-S."/>
            <person name="Lu D.-C."/>
            <person name="Du Z.-J."/>
        </authorList>
    </citation>
    <scope>NUCLEOTIDE SEQUENCE [LARGE SCALE GENOMIC DNA]</scope>
    <source>
        <strain evidence="3 4">E85</strain>
    </source>
</reference>